<sequence length="52" mass="5959">MEAIEKAAAAVCRYHGWNERSVIGHMEWQPGKVDPRGFTMASMRKRVGDRLK</sequence>
<name>A0AAT9HCV6_9ACTN</name>
<reference evidence="1" key="2">
    <citation type="submission" date="2024-07" db="EMBL/GenBank/DDBJ databases">
        <title>Streptomyces haneummycinica sp. nov., a new antibiotic-producing actinobacterium isolated from marine sediment.</title>
        <authorList>
            <person name="Uemura M."/>
            <person name="Hamada M."/>
            <person name="Hirano S."/>
            <person name="Kobayashi K."/>
            <person name="Ohshiro T."/>
            <person name="Kobayashi T."/>
            <person name="Terahara T."/>
        </authorList>
    </citation>
    <scope>NUCLEOTIDE SEQUENCE</scope>
    <source>
        <strain evidence="1">KM77-8</strain>
    </source>
</reference>
<evidence type="ECO:0008006" key="2">
    <source>
        <dbReference type="Google" id="ProtNLM"/>
    </source>
</evidence>
<dbReference type="SUPFAM" id="SSF55846">
    <property type="entry name" value="N-acetylmuramoyl-L-alanine amidase-like"/>
    <property type="match status" value="1"/>
</dbReference>
<proteinExistence type="predicted"/>
<dbReference type="EMBL" id="AP035768">
    <property type="protein sequence ID" value="BFO15203.1"/>
    <property type="molecule type" value="Genomic_DNA"/>
</dbReference>
<dbReference type="GO" id="GO:0009253">
    <property type="term" value="P:peptidoglycan catabolic process"/>
    <property type="evidence" value="ECO:0007669"/>
    <property type="project" value="InterPro"/>
</dbReference>
<evidence type="ECO:0000313" key="1">
    <source>
        <dbReference type="EMBL" id="BFO15203.1"/>
    </source>
</evidence>
<dbReference type="InterPro" id="IPR036505">
    <property type="entry name" value="Amidase/PGRP_sf"/>
</dbReference>
<protein>
    <recommendedName>
        <fullName evidence="2">N-acetylmuramoyl-L-alanine amidase</fullName>
    </recommendedName>
</protein>
<accession>A0AAT9HCV6</accession>
<gene>
    <name evidence="1" type="ORF">SHKM778_15910</name>
</gene>
<organism evidence="1">
    <name type="scientific">Streptomyces haneummycinicus</name>
    <dbReference type="NCBI Taxonomy" id="3074435"/>
    <lineage>
        <taxon>Bacteria</taxon>
        <taxon>Bacillati</taxon>
        <taxon>Actinomycetota</taxon>
        <taxon>Actinomycetes</taxon>
        <taxon>Kitasatosporales</taxon>
        <taxon>Streptomycetaceae</taxon>
        <taxon>Streptomyces</taxon>
    </lineage>
</organism>
<reference evidence="1" key="1">
    <citation type="submission" date="2024-06" db="EMBL/GenBank/DDBJ databases">
        <authorList>
            <consortium name="consrtm"/>
            <person name="Uemura M."/>
            <person name="Terahara T."/>
        </authorList>
    </citation>
    <scope>NUCLEOTIDE SEQUENCE</scope>
    <source>
        <strain evidence="1">KM77-8</strain>
    </source>
</reference>
<dbReference type="AlphaFoldDB" id="A0AAT9HCV6"/>
<dbReference type="GO" id="GO:0008745">
    <property type="term" value="F:N-acetylmuramoyl-L-alanine amidase activity"/>
    <property type="evidence" value="ECO:0007669"/>
    <property type="project" value="InterPro"/>
</dbReference>